<dbReference type="Proteomes" id="UP000187486">
    <property type="component" value="Unassembled WGS sequence"/>
</dbReference>
<organism evidence="1 2">
    <name type="scientific">Amycolatopsis coloradensis</name>
    <dbReference type="NCBI Taxonomy" id="76021"/>
    <lineage>
        <taxon>Bacteria</taxon>
        <taxon>Bacillati</taxon>
        <taxon>Actinomycetota</taxon>
        <taxon>Actinomycetes</taxon>
        <taxon>Pseudonocardiales</taxon>
        <taxon>Pseudonocardiaceae</taxon>
        <taxon>Amycolatopsis</taxon>
    </lineage>
</organism>
<dbReference type="AlphaFoldDB" id="A0A1R0KD75"/>
<proteinExistence type="predicted"/>
<name>A0A1R0KD75_9PSEU</name>
<dbReference type="EMBL" id="MQUQ01000044">
    <property type="protein sequence ID" value="OLZ42879.1"/>
    <property type="molecule type" value="Genomic_DNA"/>
</dbReference>
<sequence length="116" mass="12839">MDPLRRWTVTVRRGGGHSPGADSGLSRRLAGSHVRCLYRKHHLAVSGLTTSYDHSVDLHTTSCNSCLEAYLDRATWLELDLRFTSPRPDARAELVLRPRPPSRPVAIGGLVLELQG</sequence>
<evidence type="ECO:0000313" key="1">
    <source>
        <dbReference type="EMBL" id="OLZ42879.1"/>
    </source>
</evidence>
<reference evidence="1 2" key="1">
    <citation type="submission" date="2016-01" db="EMBL/GenBank/DDBJ databases">
        <title>Amycolatopsis coloradensis genome sequencing and assembly.</title>
        <authorList>
            <person name="Mayilraj S."/>
        </authorList>
    </citation>
    <scope>NUCLEOTIDE SEQUENCE [LARGE SCALE GENOMIC DNA]</scope>
    <source>
        <strain evidence="1 2">DSM 44225</strain>
    </source>
</reference>
<gene>
    <name evidence="1" type="ORF">BS329_41065</name>
</gene>
<comment type="caution">
    <text evidence="1">The sequence shown here is derived from an EMBL/GenBank/DDBJ whole genome shotgun (WGS) entry which is preliminary data.</text>
</comment>
<keyword evidence="2" id="KW-1185">Reference proteome</keyword>
<accession>A0A1R0KD75</accession>
<protein>
    <submittedName>
        <fullName evidence="1">Uncharacterized protein</fullName>
    </submittedName>
</protein>
<evidence type="ECO:0000313" key="2">
    <source>
        <dbReference type="Proteomes" id="UP000187486"/>
    </source>
</evidence>